<dbReference type="Ensembl" id="ENSATET00000057036.1">
    <property type="protein sequence ID" value="ENSATEP00000065952.1"/>
    <property type="gene ID" value="ENSATEG00000026443.1"/>
</dbReference>
<evidence type="ECO:0000313" key="2">
    <source>
        <dbReference type="Proteomes" id="UP000265040"/>
    </source>
</evidence>
<organism evidence="1 2">
    <name type="scientific">Anabas testudineus</name>
    <name type="common">Climbing perch</name>
    <name type="synonym">Anthias testudineus</name>
    <dbReference type="NCBI Taxonomy" id="64144"/>
    <lineage>
        <taxon>Eukaryota</taxon>
        <taxon>Metazoa</taxon>
        <taxon>Chordata</taxon>
        <taxon>Craniata</taxon>
        <taxon>Vertebrata</taxon>
        <taxon>Euteleostomi</taxon>
        <taxon>Actinopterygii</taxon>
        <taxon>Neopterygii</taxon>
        <taxon>Teleostei</taxon>
        <taxon>Neoteleostei</taxon>
        <taxon>Acanthomorphata</taxon>
        <taxon>Anabantaria</taxon>
        <taxon>Anabantiformes</taxon>
        <taxon>Anabantoidei</taxon>
        <taxon>Anabantidae</taxon>
        <taxon>Anabas</taxon>
    </lineage>
</organism>
<sequence>RWSPGSAAPCRSCQPWRRTSCTYSCGFLIWVDARFSMSCEVAEHFDGVTYAALVWINPTGRGEQKVLEMHFASASKLSVRFWLLKLTHILTLFSTLFLCLETLNPLIP</sequence>
<reference evidence="1" key="3">
    <citation type="submission" date="2025-09" db="UniProtKB">
        <authorList>
            <consortium name="Ensembl"/>
        </authorList>
    </citation>
    <scope>IDENTIFICATION</scope>
</reference>
<reference evidence="1" key="2">
    <citation type="submission" date="2025-08" db="UniProtKB">
        <authorList>
            <consortium name="Ensembl"/>
        </authorList>
    </citation>
    <scope>IDENTIFICATION</scope>
</reference>
<keyword evidence="2" id="KW-1185">Reference proteome</keyword>
<evidence type="ECO:0000313" key="1">
    <source>
        <dbReference type="Ensembl" id="ENSATEP00000065952.1"/>
    </source>
</evidence>
<name>A0A7N6BS02_ANATE</name>
<dbReference type="GeneTree" id="ENSGT01040000244436"/>
<dbReference type="InParanoid" id="A0A7N6BS02"/>
<dbReference type="AlphaFoldDB" id="A0A7N6BS02"/>
<dbReference type="Proteomes" id="UP000265040">
    <property type="component" value="Chromosome 17"/>
</dbReference>
<reference evidence="1" key="1">
    <citation type="submission" date="2021-04" db="EMBL/GenBank/DDBJ databases">
        <authorList>
            <consortium name="Wellcome Sanger Institute Data Sharing"/>
        </authorList>
    </citation>
    <scope>NUCLEOTIDE SEQUENCE [LARGE SCALE GENOMIC DNA]</scope>
</reference>
<accession>A0A7N6BS02</accession>
<protein>
    <submittedName>
        <fullName evidence="1">Uncharacterized protein</fullName>
    </submittedName>
</protein>
<proteinExistence type="predicted"/>